<name>A0A1H1LQR3_9ACTN</name>
<feature type="transmembrane region" description="Helical" evidence="2">
    <location>
        <begin position="62"/>
        <end position="86"/>
    </location>
</feature>
<dbReference type="AlphaFoldDB" id="A0A1H1LQR3"/>
<keyword evidence="2" id="KW-1133">Transmembrane helix</keyword>
<proteinExistence type="predicted"/>
<dbReference type="EMBL" id="LT629732">
    <property type="protein sequence ID" value="SDR76169.1"/>
    <property type="molecule type" value="Genomic_DNA"/>
</dbReference>
<dbReference type="Proteomes" id="UP000198983">
    <property type="component" value="Chromosome I"/>
</dbReference>
<feature type="compositionally biased region" description="Basic residues" evidence="1">
    <location>
        <begin position="275"/>
        <end position="287"/>
    </location>
</feature>
<gene>
    <name evidence="3" type="ORF">SAMN04489717_0442</name>
</gene>
<feature type="transmembrane region" description="Helical" evidence="2">
    <location>
        <begin position="23"/>
        <end position="42"/>
    </location>
</feature>
<keyword evidence="2" id="KW-0812">Transmembrane</keyword>
<keyword evidence="2" id="KW-0472">Membrane</keyword>
<accession>A0A1H1LQR3</accession>
<protein>
    <submittedName>
        <fullName evidence="3">Uncharacterized protein</fullName>
    </submittedName>
</protein>
<evidence type="ECO:0000313" key="3">
    <source>
        <dbReference type="EMBL" id="SDR76169.1"/>
    </source>
</evidence>
<feature type="compositionally biased region" description="Basic residues" evidence="1">
    <location>
        <begin position="247"/>
        <end position="262"/>
    </location>
</feature>
<dbReference type="InterPro" id="IPR045728">
    <property type="entry name" value="DUF6082"/>
</dbReference>
<evidence type="ECO:0000256" key="1">
    <source>
        <dbReference type="SAM" id="MobiDB-lite"/>
    </source>
</evidence>
<sequence>MPGLRGTFARICAWSKWASQRDAVSNFGFALTLLTALMFLTAAPSTLGLLSSHRQDWERLSWIASVFGGPSAVLSAITGVAVALFLQRPQNRLEKLHSFRQIHMQLMGFAMADPRYAACWGPSTVEPGQDWDVHAYMNLIVQHLRTAWAGRQLPKDELRFIAGGIFRGEPGRNYWRWRRMTRPGDGFGTHRDSRFMRILDKEYREAAKAGPPIAYGPPSRPRSESPSQGSSSTIFVRPQPPSDYRPPGRRTTKPARTLKPRRQTPPARWISQLRRALRTKRQSHSKR</sequence>
<feature type="region of interest" description="Disordered" evidence="1">
    <location>
        <begin position="208"/>
        <end position="287"/>
    </location>
</feature>
<evidence type="ECO:0000313" key="4">
    <source>
        <dbReference type="Proteomes" id="UP000198983"/>
    </source>
</evidence>
<dbReference type="Pfam" id="PF19560">
    <property type="entry name" value="DUF6082"/>
    <property type="match status" value="1"/>
</dbReference>
<reference evidence="3 4" key="1">
    <citation type="submission" date="2016-10" db="EMBL/GenBank/DDBJ databases">
        <authorList>
            <person name="de Groot N.N."/>
        </authorList>
    </citation>
    <scope>NUCLEOTIDE SEQUENCE [LARGE SCALE GENOMIC DNA]</scope>
    <source>
        <strain evidence="3 4">DSM 22024</strain>
    </source>
</reference>
<keyword evidence="4" id="KW-1185">Reference proteome</keyword>
<evidence type="ECO:0000256" key="2">
    <source>
        <dbReference type="SAM" id="Phobius"/>
    </source>
</evidence>
<organism evidence="3 4">
    <name type="scientific">Actinopolymorpha singaporensis</name>
    <dbReference type="NCBI Taxonomy" id="117157"/>
    <lineage>
        <taxon>Bacteria</taxon>
        <taxon>Bacillati</taxon>
        <taxon>Actinomycetota</taxon>
        <taxon>Actinomycetes</taxon>
        <taxon>Propionibacteriales</taxon>
        <taxon>Actinopolymorphaceae</taxon>
        <taxon>Actinopolymorpha</taxon>
    </lineage>
</organism>